<evidence type="ECO:0000313" key="4">
    <source>
        <dbReference type="RefSeq" id="XP_033455445.1"/>
    </source>
</evidence>
<organism evidence="4">
    <name type="scientific">Dissoconium aciculare CBS 342.82</name>
    <dbReference type="NCBI Taxonomy" id="1314786"/>
    <lineage>
        <taxon>Eukaryota</taxon>
        <taxon>Fungi</taxon>
        <taxon>Dikarya</taxon>
        <taxon>Ascomycota</taxon>
        <taxon>Pezizomycotina</taxon>
        <taxon>Dothideomycetes</taxon>
        <taxon>Dothideomycetidae</taxon>
        <taxon>Mycosphaerellales</taxon>
        <taxon>Dissoconiaceae</taxon>
        <taxon>Dissoconium</taxon>
    </lineage>
</organism>
<keyword evidence="1" id="KW-0560">Oxidoreductase</keyword>
<accession>A0A6J3LSZ3</accession>
<protein>
    <submittedName>
        <fullName evidence="4">Uncharacterized protein</fullName>
    </submittedName>
</protein>
<keyword evidence="3" id="KW-1185">Reference proteome</keyword>
<dbReference type="GeneID" id="54361309"/>
<sequence>MTISPLMPAGPVQVSIGYLPEDYDPTNAHIELGTFGHQLYTTGLARPKVRLIDIRQSDFRPTIDQNGFEFCENIGFRVPFALKDGNEELRDRVYAETVRLLKEKTGAAHAVVVSHTLRLALYDKVVDDAKCEDPNKRLPDQTSAQWAHVDQSYACALSSKEALIKYGSEEIADALKTRCDSRWGIINVWRPLARIQREPLACSDGRSVSDDDLRVCRMVGGAVGEVWQAVHKPGHKWYWASNMTPDEGYLIKCFDTRIDRDDSGPARQSCEFRCIVFWDDQPLTEEERRFAFENTYLSS</sequence>
<reference evidence="4" key="3">
    <citation type="submission" date="2025-08" db="UniProtKB">
        <authorList>
            <consortium name="RefSeq"/>
        </authorList>
    </citation>
    <scope>IDENTIFICATION</scope>
    <source>
        <strain evidence="4">CBS 342.82</strain>
    </source>
</reference>
<evidence type="ECO:0000256" key="1">
    <source>
        <dbReference type="ARBA" id="ARBA00023002"/>
    </source>
</evidence>
<dbReference type="PANTHER" id="PTHR34598:SF3">
    <property type="entry name" value="OXIDOREDUCTASE AN1597"/>
    <property type="match status" value="1"/>
</dbReference>
<dbReference type="PANTHER" id="PTHR34598">
    <property type="entry name" value="BLL6449 PROTEIN"/>
    <property type="match status" value="1"/>
</dbReference>
<reference evidence="4" key="2">
    <citation type="submission" date="2020-04" db="EMBL/GenBank/DDBJ databases">
        <authorList>
            <consortium name="NCBI Genome Project"/>
        </authorList>
    </citation>
    <scope>NUCLEOTIDE SEQUENCE</scope>
    <source>
        <strain evidence="4">CBS 342.82</strain>
    </source>
</reference>
<dbReference type="Proteomes" id="UP000504637">
    <property type="component" value="Unplaced"/>
</dbReference>
<dbReference type="RefSeq" id="XP_033455445.1">
    <property type="nucleotide sequence ID" value="XM_033603509.1"/>
</dbReference>
<name>A0A6J3LSZ3_9PEZI</name>
<dbReference type="AlphaFoldDB" id="A0A6J3LSZ3"/>
<dbReference type="OrthoDB" id="412788at2759"/>
<dbReference type="GO" id="GO:0016491">
    <property type="term" value="F:oxidoreductase activity"/>
    <property type="evidence" value="ECO:0007669"/>
    <property type="project" value="UniProtKB-KW"/>
</dbReference>
<gene>
    <name evidence="4" type="ORF">K489DRAFT_374256</name>
</gene>
<reference evidence="4" key="1">
    <citation type="submission" date="2020-01" db="EMBL/GenBank/DDBJ databases">
        <authorList>
            <consortium name="DOE Joint Genome Institute"/>
            <person name="Haridas S."/>
            <person name="Albert R."/>
            <person name="Binder M."/>
            <person name="Bloem J."/>
            <person name="Labutti K."/>
            <person name="Salamov A."/>
            <person name="Andreopoulos B."/>
            <person name="Baker S.E."/>
            <person name="Barry K."/>
            <person name="Bills G."/>
            <person name="Bluhm B.H."/>
            <person name="Cannon C."/>
            <person name="Castanera R."/>
            <person name="Culley D.E."/>
            <person name="Daum C."/>
            <person name="Ezra D."/>
            <person name="Gonzalez J.B."/>
            <person name="Henrissat B."/>
            <person name="Kuo A."/>
            <person name="Liang C."/>
            <person name="Lipzen A."/>
            <person name="Lutzoni F."/>
            <person name="Magnuson J."/>
            <person name="Mondo S."/>
            <person name="Nolan M."/>
            <person name="Ohm R."/>
            <person name="Pangilinan J."/>
            <person name="Park H.-J."/>
            <person name="Ramirez L."/>
            <person name="Alfaro M."/>
            <person name="Sun H."/>
            <person name="Tritt A."/>
            <person name="Yoshinaga Y."/>
            <person name="Zwiers L.-H."/>
            <person name="Turgeon B.G."/>
            <person name="Goodwin S.B."/>
            <person name="Spatafora J.W."/>
            <person name="Crous P.W."/>
            <person name="Grigoriev I.V."/>
        </authorList>
    </citation>
    <scope>NUCLEOTIDE SEQUENCE</scope>
    <source>
        <strain evidence="4">CBS 342.82</strain>
    </source>
</reference>
<dbReference type="NCBIfam" id="NF041278">
    <property type="entry name" value="CmcJ_NvfI_EfuI"/>
    <property type="match status" value="1"/>
</dbReference>
<evidence type="ECO:0000256" key="2">
    <source>
        <dbReference type="ARBA" id="ARBA00023604"/>
    </source>
</evidence>
<proteinExistence type="inferred from homology"/>
<evidence type="ECO:0000313" key="3">
    <source>
        <dbReference type="Proteomes" id="UP000504637"/>
    </source>
</evidence>
<dbReference type="InterPro" id="IPR044053">
    <property type="entry name" value="AsaB-like"/>
</dbReference>
<comment type="similarity">
    <text evidence="2">Belongs to the asaB hydroxylase/desaturase family.</text>
</comment>